<dbReference type="PANTHER" id="PTHR33169">
    <property type="entry name" value="PADR-FAMILY TRANSCRIPTIONAL REGULATOR"/>
    <property type="match status" value="1"/>
</dbReference>
<protein>
    <submittedName>
        <fullName evidence="2">PadR family transcriptional regulator, regulatory protein PadR</fullName>
    </submittedName>
</protein>
<evidence type="ECO:0000313" key="2">
    <source>
        <dbReference type="EMBL" id="SDK25613.1"/>
    </source>
</evidence>
<dbReference type="InterPro" id="IPR052509">
    <property type="entry name" value="Metal_resp_DNA-bind_regulator"/>
</dbReference>
<dbReference type="OrthoDB" id="9808017at2"/>
<gene>
    <name evidence="2" type="ORF">SAMN04488098_101932</name>
</gene>
<keyword evidence="3" id="KW-1185">Reference proteome</keyword>
<dbReference type="InterPro" id="IPR036388">
    <property type="entry name" value="WH-like_DNA-bd_sf"/>
</dbReference>
<feature type="domain" description="Transcription regulator PadR N-terminal" evidence="1">
    <location>
        <begin position="15"/>
        <end position="88"/>
    </location>
</feature>
<dbReference type="SUPFAM" id="SSF46785">
    <property type="entry name" value="Winged helix' DNA-binding domain"/>
    <property type="match status" value="1"/>
</dbReference>
<reference evidence="3" key="1">
    <citation type="submission" date="2016-10" db="EMBL/GenBank/DDBJ databases">
        <authorList>
            <person name="Varghese N."/>
            <person name="Submissions S."/>
        </authorList>
    </citation>
    <scope>NUCLEOTIDE SEQUENCE [LARGE SCALE GENOMIC DNA]</scope>
    <source>
        <strain evidence="3">DSM 19181</strain>
    </source>
</reference>
<dbReference type="InterPro" id="IPR005149">
    <property type="entry name" value="Tscrpt_reg_PadR_N"/>
</dbReference>
<organism evidence="2 3">
    <name type="scientific">Alkalibacterium thalassium</name>
    <dbReference type="NCBI Taxonomy" id="426701"/>
    <lineage>
        <taxon>Bacteria</taxon>
        <taxon>Bacillati</taxon>
        <taxon>Bacillota</taxon>
        <taxon>Bacilli</taxon>
        <taxon>Lactobacillales</taxon>
        <taxon>Carnobacteriaceae</taxon>
        <taxon>Alkalibacterium</taxon>
    </lineage>
</organism>
<name>A0A1G9AED4_9LACT</name>
<dbReference type="STRING" id="426701.SAMN04488098_101932"/>
<dbReference type="EMBL" id="FNFK01000019">
    <property type="protein sequence ID" value="SDK25613.1"/>
    <property type="molecule type" value="Genomic_DNA"/>
</dbReference>
<evidence type="ECO:0000313" key="3">
    <source>
        <dbReference type="Proteomes" id="UP000199433"/>
    </source>
</evidence>
<dbReference type="RefSeq" id="WP_091266679.1">
    <property type="nucleotide sequence ID" value="NZ_FNFK01000019.1"/>
</dbReference>
<dbReference type="PANTHER" id="PTHR33169:SF14">
    <property type="entry name" value="TRANSCRIPTIONAL REGULATOR RV3488"/>
    <property type="match status" value="1"/>
</dbReference>
<dbReference type="Pfam" id="PF03551">
    <property type="entry name" value="PadR"/>
    <property type="match status" value="1"/>
</dbReference>
<proteinExistence type="predicted"/>
<accession>A0A1G9AED4</accession>
<dbReference type="Gene3D" id="1.10.10.10">
    <property type="entry name" value="Winged helix-like DNA-binding domain superfamily/Winged helix DNA-binding domain"/>
    <property type="match status" value="1"/>
</dbReference>
<evidence type="ECO:0000259" key="1">
    <source>
        <dbReference type="Pfam" id="PF03551"/>
    </source>
</evidence>
<dbReference type="Proteomes" id="UP000199433">
    <property type="component" value="Unassembled WGS sequence"/>
</dbReference>
<dbReference type="InterPro" id="IPR036390">
    <property type="entry name" value="WH_DNA-bd_sf"/>
</dbReference>
<sequence length="113" mass="13160">MISSDVIRGYNDTFLLSLLIEGDSYGYALSKEIRDRTDGNYTIKETTMYSAFNRLKKNGYIEAYPGDVTQGKKRTYYRITEDGRRYLSEKKREWALTKQVVDQVVGGEKFENM</sequence>
<dbReference type="AlphaFoldDB" id="A0A1G9AED4"/>